<keyword evidence="9" id="KW-1185">Reference proteome</keyword>
<dbReference type="GO" id="GO:0046872">
    <property type="term" value="F:metal ion binding"/>
    <property type="evidence" value="ECO:0007669"/>
    <property type="project" value="InterPro"/>
</dbReference>
<name>A0A8H9GC83_9MICO</name>
<dbReference type="InterPro" id="IPR029052">
    <property type="entry name" value="Metallo-depent_PP-like"/>
</dbReference>
<dbReference type="GO" id="GO:0005975">
    <property type="term" value="P:carbohydrate metabolic process"/>
    <property type="evidence" value="ECO:0007669"/>
    <property type="project" value="UniProtKB-ARBA"/>
</dbReference>
<evidence type="ECO:0000313" key="6">
    <source>
        <dbReference type="EMBL" id="GGL11038.1"/>
    </source>
</evidence>
<dbReference type="InterPro" id="IPR008963">
    <property type="entry name" value="Purple_acid_Pase-like_N"/>
</dbReference>
<dbReference type="Gene3D" id="3.60.21.10">
    <property type="match status" value="1"/>
</dbReference>
<reference evidence="7 9" key="3">
    <citation type="submission" date="2021-01" db="EMBL/GenBank/DDBJ databases">
        <title>Sequencing the genomes of 1000 actinobacteria strains.</title>
        <authorList>
            <person name="Klenk H.-P."/>
        </authorList>
    </citation>
    <scope>NUCLEOTIDE SEQUENCE [LARGE SCALE GENOMIC DNA]</scope>
    <source>
        <strain evidence="7 9">DSM 20542</strain>
    </source>
</reference>
<keyword evidence="1 2" id="KW-0732">Signal</keyword>
<gene>
    <name evidence="6" type="ORF">GCM10009769_31350</name>
    <name evidence="7" type="ORF">JOE58_002691</name>
</gene>
<evidence type="ECO:0000256" key="1">
    <source>
        <dbReference type="ARBA" id="ARBA00022729"/>
    </source>
</evidence>
<feature type="domain" description="Purple acid phosphatase N-terminal" evidence="5">
    <location>
        <begin position="56"/>
        <end position="169"/>
    </location>
</feature>
<evidence type="ECO:0000259" key="4">
    <source>
        <dbReference type="Pfam" id="PF16640"/>
    </source>
</evidence>
<feature type="domain" description="Calcineurin-like phosphoesterase" evidence="3">
    <location>
        <begin position="178"/>
        <end position="380"/>
    </location>
</feature>
<comment type="caution">
    <text evidence="6">The sequence shown here is derived from an EMBL/GenBank/DDBJ whole genome shotgun (WGS) entry which is preliminary data.</text>
</comment>
<dbReference type="SUPFAM" id="SSF49363">
    <property type="entry name" value="Purple acid phosphatase, N-terminal domain"/>
    <property type="match status" value="1"/>
</dbReference>
<dbReference type="AlphaFoldDB" id="A0A8H9GC83"/>
<organism evidence="6 8">
    <name type="scientific">Curtobacterium luteum</name>
    <dbReference type="NCBI Taxonomy" id="33881"/>
    <lineage>
        <taxon>Bacteria</taxon>
        <taxon>Bacillati</taxon>
        <taxon>Actinomycetota</taxon>
        <taxon>Actinomycetes</taxon>
        <taxon>Micrococcales</taxon>
        <taxon>Microbacteriaceae</taxon>
        <taxon>Curtobacterium</taxon>
    </lineage>
</organism>
<feature type="domain" description="Bacterial Ig-like" evidence="4">
    <location>
        <begin position="630"/>
        <end position="708"/>
    </location>
</feature>
<accession>A0A8H9GC83</accession>
<evidence type="ECO:0000256" key="2">
    <source>
        <dbReference type="SAM" id="SignalP"/>
    </source>
</evidence>
<dbReference type="Pfam" id="PF00149">
    <property type="entry name" value="Metallophos"/>
    <property type="match status" value="1"/>
</dbReference>
<dbReference type="SUPFAM" id="SSF56300">
    <property type="entry name" value="Metallo-dependent phosphatases"/>
    <property type="match status" value="1"/>
</dbReference>
<dbReference type="PANTHER" id="PTHR45867:SF3">
    <property type="entry name" value="ACID PHOSPHATASE TYPE 7"/>
    <property type="match status" value="1"/>
</dbReference>
<evidence type="ECO:0000313" key="8">
    <source>
        <dbReference type="Proteomes" id="UP000648535"/>
    </source>
</evidence>
<evidence type="ECO:0008006" key="10">
    <source>
        <dbReference type="Google" id="ProtNLM"/>
    </source>
</evidence>
<dbReference type="EMBL" id="JAFBCG010000001">
    <property type="protein sequence ID" value="MBM7803440.1"/>
    <property type="molecule type" value="Genomic_DNA"/>
</dbReference>
<reference evidence="6" key="2">
    <citation type="submission" date="2020-09" db="EMBL/GenBank/DDBJ databases">
        <authorList>
            <person name="Sun Q."/>
            <person name="Ohkuma M."/>
        </authorList>
    </citation>
    <scope>NUCLEOTIDE SEQUENCE</scope>
    <source>
        <strain evidence="6">JCM 1480</strain>
    </source>
</reference>
<dbReference type="InterPro" id="IPR004843">
    <property type="entry name" value="Calcineurin-like_PHP"/>
</dbReference>
<dbReference type="InterPro" id="IPR015914">
    <property type="entry name" value="PAPs_N"/>
</dbReference>
<dbReference type="InterPro" id="IPR032109">
    <property type="entry name" value="Big_3_5"/>
</dbReference>
<evidence type="ECO:0000259" key="3">
    <source>
        <dbReference type="Pfam" id="PF00149"/>
    </source>
</evidence>
<dbReference type="RefSeq" id="WP_175327503.1">
    <property type="nucleotide sequence ID" value="NZ_BMOI01000017.1"/>
</dbReference>
<reference evidence="6" key="1">
    <citation type="journal article" date="2014" name="Int. J. Syst. Evol. Microbiol.">
        <title>Complete genome sequence of Corynebacterium casei LMG S-19264T (=DSM 44701T), isolated from a smear-ripened cheese.</title>
        <authorList>
            <consortium name="US DOE Joint Genome Institute (JGI-PGF)"/>
            <person name="Walter F."/>
            <person name="Albersmeier A."/>
            <person name="Kalinowski J."/>
            <person name="Ruckert C."/>
        </authorList>
    </citation>
    <scope>NUCLEOTIDE SEQUENCE</scope>
    <source>
        <strain evidence="6">JCM 1480</strain>
    </source>
</reference>
<evidence type="ECO:0000259" key="5">
    <source>
        <dbReference type="Pfam" id="PF16656"/>
    </source>
</evidence>
<evidence type="ECO:0000313" key="7">
    <source>
        <dbReference type="EMBL" id="MBM7803440.1"/>
    </source>
</evidence>
<proteinExistence type="predicted"/>
<dbReference type="GO" id="GO:0003993">
    <property type="term" value="F:acid phosphatase activity"/>
    <property type="evidence" value="ECO:0007669"/>
    <property type="project" value="InterPro"/>
</dbReference>
<feature type="signal peptide" evidence="2">
    <location>
        <begin position="1"/>
        <end position="40"/>
    </location>
</feature>
<dbReference type="Proteomes" id="UP000648535">
    <property type="component" value="Unassembled WGS sequence"/>
</dbReference>
<dbReference type="PANTHER" id="PTHR45867">
    <property type="entry name" value="PURPLE ACID PHOSPHATASE"/>
    <property type="match status" value="1"/>
</dbReference>
<feature type="domain" description="Bacterial Ig-like" evidence="4">
    <location>
        <begin position="537"/>
        <end position="619"/>
    </location>
</feature>
<dbReference type="InterPro" id="IPR006311">
    <property type="entry name" value="TAT_signal"/>
</dbReference>
<feature type="chain" id="PRO_5034427060" description="Metallophosphoesterase" evidence="2">
    <location>
        <begin position="41"/>
        <end position="709"/>
    </location>
</feature>
<dbReference type="Proteomes" id="UP000746584">
    <property type="component" value="Unassembled WGS sequence"/>
</dbReference>
<dbReference type="InterPro" id="IPR013783">
    <property type="entry name" value="Ig-like_fold"/>
</dbReference>
<protein>
    <recommendedName>
        <fullName evidence="10">Metallophosphoesterase</fullName>
    </recommendedName>
</protein>
<dbReference type="EMBL" id="BMOI01000017">
    <property type="protein sequence ID" value="GGL11038.1"/>
    <property type="molecule type" value="Genomic_DNA"/>
</dbReference>
<dbReference type="Gene3D" id="2.60.40.380">
    <property type="entry name" value="Purple acid phosphatase-like, N-terminal"/>
    <property type="match status" value="1"/>
</dbReference>
<dbReference type="PROSITE" id="PS51318">
    <property type="entry name" value="TAT"/>
    <property type="match status" value="1"/>
</dbReference>
<dbReference type="Pfam" id="PF16656">
    <property type="entry name" value="Pur_ac_phosph_N"/>
    <property type="match status" value="1"/>
</dbReference>
<evidence type="ECO:0000313" key="9">
    <source>
        <dbReference type="Proteomes" id="UP000746584"/>
    </source>
</evidence>
<sequence length="709" mass="73567">MSLLSSTPARRRTTLRLGGAVLGAALVAGAAFTGTGTATAAPTTPTTNISTGGPIHVLLGVGATESQRIASWYFPTNVDQSLEIEKTADLADGAFTSAKKTIAASKAANTAADTSTTDSDTKSIAGIAAESGYINAHATISDLEPNTSYTYHVGAADGSAWSSTYTFTTKRFSGDFDFLFFGDPQIGSSGFVDDDGAGWADTLEYATRNDPAAELLVSGGDQVEHANNEYEWGAFADSSDVLKQYPWASTIGNHDVGGKAYEQHNQVPNSLKVPDFYPGGNSTANSGGDYWYTYKGVLFIDINSNAYAGGSDAAHVSYVRDVINRYGDDAKWTALVYHHSIYSPADHANDADNQQRRFDFTRAFSDLGVDIVLQGHDHSYSRSYAIKNGKKANPDEQPAAPEVFSGPGGVIYITANSASGSKYYDLTAPDATKGGYGADPLDPTGKRHWANSVENQEHVRTYVKVSVTDDALDVHDIRAGDCSAPNAAVTHGKVSDCGVTLQPTASADPAPIGSTVDRFQLDAALPATTTKLSVSAPEQTLGTAKPATVTATVDGGIGTQVGTVTFSDGGTALGTVDLEAGSATLTLPASLALGEHALSATFTSTSAFAGASSATTSATAFEVAKTPSRTAVKYSAGKATVQVKATGVTVNGTARIYQGSKRLATVTVKSGTVTVALPLQKGTHTLHAVFAGTDRLTTSTSPNVTVVVK</sequence>
<dbReference type="Pfam" id="PF16640">
    <property type="entry name" value="Big_3_5"/>
    <property type="match status" value="2"/>
</dbReference>
<dbReference type="Gene3D" id="2.60.40.10">
    <property type="entry name" value="Immunoglobulins"/>
    <property type="match status" value="2"/>
</dbReference>